<keyword evidence="2 17" id="KW-0963">Cytoplasm</keyword>
<dbReference type="GO" id="GO:0009380">
    <property type="term" value="C:excinuclease repair complex"/>
    <property type="evidence" value="ECO:0007669"/>
    <property type="project" value="InterPro"/>
</dbReference>
<dbReference type="Gene3D" id="3.40.50.300">
    <property type="entry name" value="P-loop containing nucleotide triphosphate hydrolases"/>
    <property type="match status" value="2"/>
</dbReference>
<dbReference type="InterPro" id="IPR001810">
    <property type="entry name" value="F-box_dom"/>
</dbReference>
<feature type="domain" description="ABC transporter" evidence="19">
    <location>
        <begin position="605"/>
        <end position="937"/>
    </location>
</feature>
<evidence type="ECO:0000256" key="10">
    <source>
        <dbReference type="ARBA" id="ARBA00022840"/>
    </source>
</evidence>
<dbReference type="InterPro" id="IPR041552">
    <property type="entry name" value="UvrA_DNA-bd"/>
</dbReference>
<dbReference type="GO" id="GO:0009432">
    <property type="term" value="P:SOS response"/>
    <property type="evidence" value="ECO:0007669"/>
    <property type="project" value="UniProtKB-UniRule"/>
</dbReference>
<keyword evidence="4 17" id="KW-0677">Repeat</keyword>
<comment type="similarity">
    <text evidence="14 17">Belongs to the ABC transporter superfamily. UvrA family.</text>
</comment>
<dbReference type="Proteomes" id="UP000030016">
    <property type="component" value="Unassembled WGS sequence"/>
</dbReference>
<keyword evidence="3 17" id="KW-0479">Metal-binding</keyword>
<dbReference type="InterPro" id="IPR017871">
    <property type="entry name" value="ABC_transporter-like_CS"/>
</dbReference>
<dbReference type="GO" id="GO:0003677">
    <property type="term" value="F:DNA binding"/>
    <property type="evidence" value="ECO:0007669"/>
    <property type="project" value="UniProtKB-UniRule"/>
</dbReference>
<dbReference type="RefSeq" id="WP_039248530.1">
    <property type="nucleotide sequence ID" value="NZ_JDRX01000002.1"/>
</dbReference>
<keyword evidence="17" id="KW-0742">SOS response</keyword>
<comment type="function">
    <text evidence="17">The UvrABC repair system catalyzes the recognition and processing of DNA lesions. UvrA is an ATPase and a DNA-binding protein. A damage recognition complex composed of 2 UvrA and 2 UvrB subunits scans DNA for abnormalities. When the presence of a lesion has been verified by UvrB, the UvrA molecules dissociate.</text>
</comment>
<evidence type="ECO:0000256" key="16">
    <source>
        <dbReference type="ARBA" id="ARBA00042156"/>
    </source>
</evidence>
<dbReference type="Pfam" id="PF17755">
    <property type="entry name" value="UvrA_DNA-bind"/>
    <property type="match status" value="1"/>
</dbReference>
<evidence type="ECO:0000256" key="1">
    <source>
        <dbReference type="ARBA" id="ARBA00004496"/>
    </source>
</evidence>
<evidence type="ECO:0000256" key="8">
    <source>
        <dbReference type="ARBA" id="ARBA00022771"/>
    </source>
</evidence>
<evidence type="ECO:0000256" key="15">
    <source>
        <dbReference type="ARBA" id="ARBA00039316"/>
    </source>
</evidence>
<gene>
    <name evidence="17" type="primary">uvrA</name>
    <name evidence="20" type="ORF">Z969_01800</name>
</gene>
<evidence type="ECO:0000256" key="2">
    <source>
        <dbReference type="ARBA" id="ARBA00022490"/>
    </source>
</evidence>
<evidence type="ECO:0000313" key="20">
    <source>
        <dbReference type="EMBL" id="KGN03356.1"/>
    </source>
</evidence>
<evidence type="ECO:0000256" key="6">
    <source>
        <dbReference type="ARBA" id="ARBA00022763"/>
    </source>
</evidence>
<dbReference type="GO" id="GO:0008270">
    <property type="term" value="F:zinc ion binding"/>
    <property type="evidence" value="ECO:0007669"/>
    <property type="project" value="UniProtKB-UniRule"/>
</dbReference>
<dbReference type="CDD" id="cd03270">
    <property type="entry name" value="ABC_UvrA_I"/>
    <property type="match status" value="1"/>
</dbReference>
<feature type="domain" description="ABC transporter" evidence="19">
    <location>
        <begin position="292"/>
        <end position="589"/>
    </location>
</feature>
<dbReference type="InterPro" id="IPR003439">
    <property type="entry name" value="ABC_transporter-like_ATP-bd"/>
</dbReference>
<evidence type="ECO:0000256" key="11">
    <source>
        <dbReference type="ARBA" id="ARBA00022881"/>
    </source>
</evidence>
<dbReference type="PANTHER" id="PTHR43152:SF3">
    <property type="entry name" value="UVRABC SYSTEM PROTEIN A"/>
    <property type="match status" value="1"/>
</dbReference>
<comment type="caution">
    <text evidence="20">The sequence shown here is derived from an EMBL/GenBank/DDBJ whole genome shotgun (WGS) entry which is preliminary data.</text>
</comment>
<feature type="binding site" evidence="17">
    <location>
        <begin position="641"/>
        <end position="648"/>
    </location>
    <ligand>
        <name>ATP</name>
        <dbReference type="ChEBI" id="CHEBI:30616"/>
    </ligand>
</feature>
<evidence type="ECO:0000256" key="13">
    <source>
        <dbReference type="ARBA" id="ARBA00023204"/>
    </source>
</evidence>
<evidence type="ECO:0000256" key="7">
    <source>
        <dbReference type="ARBA" id="ARBA00022769"/>
    </source>
</evidence>
<feature type="zinc finger region" description="C4-type" evidence="17">
    <location>
        <begin position="740"/>
        <end position="766"/>
    </location>
</feature>
<keyword evidence="11 17" id="KW-0267">Excision nuclease</keyword>
<evidence type="ECO:0000256" key="17">
    <source>
        <dbReference type="HAMAP-Rule" id="MF_00205"/>
    </source>
</evidence>
<dbReference type="GO" id="GO:0009381">
    <property type="term" value="F:excinuclease ABC activity"/>
    <property type="evidence" value="ECO:0007669"/>
    <property type="project" value="UniProtKB-UniRule"/>
</dbReference>
<comment type="subunit">
    <text evidence="17">Forms a heterotetramer with UvrB during the search for lesions.</text>
</comment>
<evidence type="ECO:0000313" key="21">
    <source>
        <dbReference type="Proteomes" id="UP000030016"/>
    </source>
</evidence>
<organism evidence="20 21">
    <name type="scientific">Clostridium novyi A str. 4570</name>
    <dbReference type="NCBI Taxonomy" id="1444290"/>
    <lineage>
        <taxon>Bacteria</taxon>
        <taxon>Bacillati</taxon>
        <taxon>Bacillota</taxon>
        <taxon>Clostridia</taxon>
        <taxon>Eubacteriales</taxon>
        <taxon>Clostridiaceae</taxon>
        <taxon>Clostridium</taxon>
    </lineage>
</organism>
<evidence type="ECO:0000256" key="3">
    <source>
        <dbReference type="ARBA" id="ARBA00022723"/>
    </source>
</evidence>
<dbReference type="PANTHER" id="PTHR43152">
    <property type="entry name" value="UVRABC SYSTEM PROTEIN A"/>
    <property type="match status" value="1"/>
</dbReference>
<keyword evidence="5 17" id="KW-0547">Nucleotide-binding</keyword>
<dbReference type="PROSITE" id="PS50181">
    <property type="entry name" value="FBOX"/>
    <property type="match status" value="1"/>
</dbReference>
<sequence length="940" mass="105027">MKNKIFIKNAKVHNLKGVDLEIPRDKLVVFTGLSGSGKSSLAFDTLYAEGQRRYVESLSAYARQFLGQMDKPDVEYIEGLSPAISIDQKTTSRNPRSTVGTVTEIYDYLRLLYARVGTPHCPKCGREIEKQSVDTMVNKIMELPERTKLQILSPVISGRKGQHVKVLENIKKNGFVRARIDGEIYDLQEEEINLDKNKKHTIEVVVDRLIIKEGIETRLTDSVETALRLSDGLLIANVIGEEDILFSEKFACPECGISIDELAPRMFSFNSPFGRCDRCDGIGSLMEIDEDLVIPDRSKSILEGGIISLGESALKEDAWTYRILVSLSEKFKFDLNTPIEKLPEDILHKILYGLDGEKIEVDYKKDGELNTYSHKYEGIINNLRRRYMETNSDFIKKQIEQYMSDKNCPKCHGARLKDEVLAVTVGDKNIYEFSNMSIKDELTFIEELTLSEKNTIIASQILKEIKSRLQFLRDVGLDYLDLNRKAGTLSGGESQRIRLASQIGSGLVGVLYILDEPSIGLHQRDNDRLIATLKHLRDLGNTLVVVEHDEDTIKAADYIVDIGPGAGEHGGEIVAAGTLEDIKNCSKSITGQYLNLEKQIYVPKERRKSNGKSIKIIGAKENNLKNINVEFPLGVLTSVTGVSGSGKSTLVNEILYKGLNKKINKSKVIPGKYKEIIGEENIDKIINIDQSPIGRTPRSNPATYTGVFDVIRELFSNTPDARMKGYKPGRFSFNVKGGRCEACHGDGIIKIEMQFLSDVYVPCEVCKGKRYNRETLDIKYKGKNIDEVLNMTVEEALEFFSNIPRAKNKLQTLMDVGLGYVKLGQPSTQLSGGEAQRVKLAYELSKRSTGKTLYILDEPTTGLHTDDVNRLISIIQRLVDNGNSVVVIEHNLDVIKCSDYIIDLGPEGGDKGGTVIAEGTPEKIAENNASYTGYYLKKML</sequence>
<dbReference type="GO" id="GO:0016887">
    <property type="term" value="F:ATP hydrolysis activity"/>
    <property type="evidence" value="ECO:0007669"/>
    <property type="project" value="InterPro"/>
</dbReference>
<evidence type="ECO:0000259" key="18">
    <source>
        <dbReference type="PROSITE" id="PS50181"/>
    </source>
</evidence>
<dbReference type="GO" id="GO:0005737">
    <property type="term" value="C:cytoplasm"/>
    <property type="evidence" value="ECO:0007669"/>
    <property type="project" value="UniProtKB-SubCell"/>
</dbReference>
<keyword evidence="7 17" id="KW-0228">DNA excision</keyword>
<accession>A0AA88ZS30</accession>
<dbReference type="SUPFAM" id="SSF52540">
    <property type="entry name" value="P-loop containing nucleoside triphosphate hydrolases"/>
    <property type="match status" value="2"/>
</dbReference>
<feature type="domain" description="F-box" evidence="18">
    <location>
        <begin position="336"/>
        <end position="390"/>
    </location>
</feature>
<dbReference type="InterPro" id="IPR027417">
    <property type="entry name" value="P-loop_NTPase"/>
</dbReference>
<dbReference type="InterPro" id="IPR013815">
    <property type="entry name" value="ATP_grasp_subdomain_1"/>
</dbReference>
<keyword evidence="10 17" id="KW-0067">ATP-binding</keyword>
<dbReference type="EMBL" id="JDRX01000002">
    <property type="protein sequence ID" value="KGN03356.1"/>
    <property type="molecule type" value="Genomic_DNA"/>
</dbReference>
<dbReference type="InterPro" id="IPR041102">
    <property type="entry name" value="UvrA_inter"/>
</dbReference>
<dbReference type="PROSITE" id="PS50893">
    <property type="entry name" value="ABC_TRANSPORTER_2"/>
    <property type="match status" value="2"/>
</dbReference>
<dbReference type="Pfam" id="PF17760">
    <property type="entry name" value="UvrA_inter"/>
    <property type="match status" value="1"/>
</dbReference>
<dbReference type="InterPro" id="IPR004602">
    <property type="entry name" value="UvrA"/>
</dbReference>
<evidence type="ECO:0000256" key="4">
    <source>
        <dbReference type="ARBA" id="ARBA00022737"/>
    </source>
</evidence>
<dbReference type="PROSITE" id="PS00211">
    <property type="entry name" value="ABC_TRANSPORTER_1"/>
    <property type="match status" value="1"/>
</dbReference>
<dbReference type="Gene3D" id="1.10.8.280">
    <property type="entry name" value="ABC transporter ATPase domain-like"/>
    <property type="match status" value="1"/>
</dbReference>
<keyword evidence="9 17" id="KW-0862">Zinc</keyword>
<dbReference type="FunFam" id="1.20.1580.10:FF:000002">
    <property type="entry name" value="UvrABC system protein A"/>
    <property type="match status" value="1"/>
</dbReference>
<dbReference type="GO" id="GO:0006289">
    <property type="term" value="P:nucleotide-excision repair"/>
    <property type="evidence" value="ECO:0007669"/>
    <property type="project" value="UniProtKB-UniRule"/>
</dbReference>
<evidence type="ECO:0000256" key="5">
    <source>
        <dbReference type="ARBA" id="ARBA00022741"/>
    </source>
</evidence>
<dbReference type="HAMAP" id="MF_00205">
    <property type="entry name" value="UvrA"/>
    <property type="match status" value="1"/>
</dbReference>
<feature type="zinc finger region" description="C4-type" evidence="17">
    <location>
        <begin position="252"/>
        <end position="279"/>
    </location>
</feature>
<dbReference type="NCBIfam" id="NF001503">
    <property type="entry name" value="PRK00349.1"/>
    <property type="match status" value="1"/>
</dbReference>
<keyword evidence="12 17" id="KW-0238">DNA-binding</keyword>
<dbReference type="NCBIfam" id="TIGR00630">
    <property type="entry name" value="uvra"/>
    <property type="match status" value="1"/>
</dbReference>
<keyword evidence="13 17" id="KW-0234">DNA repair</keyword>
<protein>
    <recommendedName>
        <fullName evidence="15 17">UvrABC system protein A</fullName>
        <shortName evidence="17">UvrA protein</shortName>
    </recommendedName>
    <alternativeName>
        <fullName evidence="16 17">Excinuclease ABC subunit A</fullName>
    </alternativeName>
</protein>
<proteinExistence type="inferred from homology"/>
<evidence type="ECO:0000259" key="19">
    <source>
        <dbReference type="PROSITE" id="PS50893"/>
    </source>
</evidence>
<feature type="binding site" evidence="17">
    <location>
        <begin position="32"/>
        <end position="39"/>
    </location>
    <ligand>
        <name>ATP</name>
        <dbReference type="ChEBI" id="CHEBI:30616"/>
    </ligand>
</feature>
<dbReference type="CDD" id="cd03271">
    <property type="entry name" value="ABC_UvrA_II"/>
    <property type="match status" value="1"/>
</dbReference>
<keyword evidence="6 17" id="KW-0227">DNA damage</keyword>
<evidence type="ECO:0000256" key="12">
    <source>
        <dbReference type="ARBA" id="ARBA00023125"/>
    </source>
</evidence>
<evidence type="ECO:0000256" key="9">
    <source>
        <dbReference type="ARBA" id="ARBA00022833"/>
    </source>
</evidence>
<name>A0AA88ZS30_CLONO</name>
<evidence type="ECO:0000256" key="14">
    <source>
        <dbReference type="ARBA" id="ARBA00038000"/>
    </source>
</evidence>
<comment type="subcellular location">
    <subcellularLocation>
        <location evidence="1 17">Cytoplasm</location>
    </subcellularLocation>
</comment>
<dbReference type="AlphaFoldDB" id="A0AA88ZS30"/>
<dbReference type="Gene3D" id="1.20.1580.10">
    <property type="entry name" value="ABC transporter ATPase like domain"/>
    <property type="match status" value="2"/>
</dbReference>
<keyword evidence="8 17" id="KW-0863">Zinc-finger</keyword>
<reference evidence="20 21" key="1">
    <citation type="submission" date="2014-01" db="EMBL/GenBank/DDBJ databases">
        <title>Plasmidome dynamics in the species complex Clostridium novyi sensu lato converts strains of independent lineages into distinctly different pathogens.</title>
        <authorList>
            <person name="Skarin H."/>
            <person name="Segerman B."/>
        </authorList>
    </citation>
    <scope>NUCLEOTIDE SEQUENCE [LARGE SCALE GENOMIC DNA]</scope>
    <source>
        <strain evidence="20 21">4570</strain>
    </source>
</reference>
<dbReference type="Gene3D" id="3.30.1490.20">
    <property type="entry name" value="ATP-grasp fold, A domain"/>
    <property type="match status" value="1"/>
</dbReference>
<dbReference type="GO" id="GO:0005524">
    <property type="term" value="F:ATP binding"/>
    <property type="evidence" value="ECO:0007669"/>
    <property type="project" value="UniProtKB-UniRule"/>
</dbReference>